<dbReference type="Proteomes" id="UP000044806">
    <property type="component" value="Unassembled WGS sequence"/>
</dbReference>
<evidence type="ECO:0000313" key="2">
    <source>
        <dbReference type="Proteomes" id="UP000044806"/>
    </source>
</evidence>
<name>A0A655NX00_VIBCL</name>
<dbReference type="AlphaFoldDB" id="A0A655NX00"/>
<proteinExistence type="predicted"/>
<dbReference type="EMBL" id="CWOW01000001">
    <property type="protein sequence ID" value="CRZ79151.1"/>
    <property type="molecule type" value="Genomic_DNA"/>
</dbReference>
<gene>
    <name evidence="1" type="ORF">ERS013165_00167</name>
</gene>
<evidence type="ECO:0000313" key="1">
    <source>
        <dbReference type="EMBL" id="CRZ79151.1"/>
    </source>
</evidence>
<reference evidence="1 2" key="1">
    <citation type="submission" date="2015-07" db="EMBL/GenBank/DDBJ databases">
        <authorList>
            <consortium name="Pathogen Informatics"/>
        </authorList>
    </citation>
    <scope>NUCLEOTIDE SEQUENCE [LARGE SCALE GENOMIC DNA]</scope>
    <source>
        <strain evidence="1 2">A51</strain>
    </source>
</reference>
<accession>A0A655NX00</accession>
<protein>
    <submittedName>
        <fullName evidence="1">Uncharacterized protein</fullName>
    </submittedName>
</protein>
<organism evidence="1 2">
    <name type="scientific">Vibrio cholerae</name>
    <dbReference type="NCBI Taxonomy" id="666"/>
    <lineage>
        <taxon>Bacteria</taxon>
        <taxon>Pseudomonadati</taxon>
        <taxon>Pseudomonadota</taxon>
        <taxon>Gammaproteobacteria</taxon>
        <taxon>Vibrionales</taxon>
        <taxon>Vibrionaceae</taxon>
        <taxon>Vibrio</taxon>
    </lineage>
</organism>
<sequence length="128" mass="15030">MNIHTGVIEDQIRSMEIDRHFHRLDESGQKLFIARLVSISDIHTRSRLTRRKILITVKRERNDLVTFRAQGCRAVTMMYITVNDQNFINTRQRECEVRGYRQIIEQTETATKIGVSMVITPTEMNCHP</sequence>